<dbReference type="InterPro" id="IPR043159">
    <property type="entry name" value="Lectin_gal-bd_sf"/>
</dbReference>
<dbReference type="Pfam" id="PF02140">
    <property type="entry name" value="SUEL_Lectin"/>
    <property type="match status" value="1"/>
</dbReference>
<dbReference type="InterPro" id="IPR008979">
    <property type="entry name" value="Galactose-bd-like_sf"/>
</dbReference>
<dbReference type="PANTHER" id="PTHR24543">
    <property type="entry name" value="MULTICOPPER OXIDASE-RELATED"/>
    <property type="match status" value="1"/>
</dbReference>
<organism evidence="5 6">
    <name type="scientific">Branchiostoma belcheri</name>
    <name type="common">Amphioxus</name>
    <dbReference type="NCBI Taxonomy" id="7741"/>
    <lineage>
        <taxon>Eukaryota</taxon>
        <taxon>Metazoa</taxon>
        <taxon>Chordata</taxon>
        <taxon>Cephalochordata</taxon>
        <taxon>Leptocardii</taxon>
        <taxon>Amphioxiformes</taxon>
        <taxon>Branchiostomatidae</taxon>
        <taxon>Branchiostoma</taxon>
    </lineage>
</organism>
<dbReference type="PROSITE" id="PS50022">
    <property type="entry name" value="FA58C_3"/>
    <property type="match status" value="2"/>
</dbReference>
<evidence type="ECO:0000256" key="2">
    <source>
        <dbReference type="SAM" id="MobiDB-lite"/>
    </source>
</evidence>
<feature type="region of interest" description="Disordered" evidence="2">
    <location>
        <begin position="1"/>
        <end position="67"/>
    </location>
</feature>
<dbReference type="GeneID" id="109474710"/>
<dbReference type="FunFam" id="2.60.120.260:FF:000016">
    <property type="entry name" value="Contactin-associated protein-like 4 isoform 1"/>
    <property type="match status" value="1"/>
</dbReference>
<dbReference type="SUPFAM" id="SSF49785">
    <property type="entry name" value="Galactose-binding domain-like"/>
    <property type="match status" value="2"/>
</dbReference>
<dbReference type="CDD" id="cd22827">
    <property type="entry name" value="Gal_Rha_Lectin_SUL-I-like"/>
    <property type="match status" value="1"/>
</dbReference>
<protein>
    <submittedName>
        <fullName evidence="6">Hemocytin-like</fullName>
    </submittedName>
</protein>
<evidence type="ECO:0000313" key="6">
    <source>
        <dbReference type="RefSeq" id="XP_019630632.1"/>
    </source>
</evidence>
<comment type="similarity">
    <text evidence="1">Belongs to the neurexin family.</text>
</comment>
<evidence type="ECO:0000313" key="5">
    <source>
        <dbReference type="Proteomes" id="UP000515135"/>
    </source>
</evidence>
<keyword evidence="5" id="KW-1185">Reference proteome</keyword>
<feature type="compositionally biased region" description="Polar residues" evidence="2">
    <location>
        <begin position="18"/>
        <end position="36"/>
    </location>
</feature>
<feature type="compositionally biased region" description="Low complexity" evidence="2">
    <location>
        <begin position="1"/>
        <end position="12"/>
    </location>
</feature>
<dbReference type="GO" id="GO:0030246">
    <property type="term" value="F:carbohydrate binding"/>
    <property type="evidence" value="ECO:0007669"/>
    <property type="project" value="InterPro"/>
</dbReference>
<evidence type="ECO:0000256" key="1">
    <source>
        <dbReference type="ARBA" id="ARBA00010241"/>
    </source>
</evidence>
<dbReference type="InterPro" id="IPR000421">
    <property type="entry name" value="FA58C"/>
</dbReference>
<dbReference type="Pfam" id="PF00754">
    <property type="entry name" value="F5_F8_type_C"/>
    <property type="match status" value="2"/>
</dbReference>
<dbReference type="AlphaFoldDB" id="A0A6P4ZHR0"/>
<name>A0A6P4ZHR0_BRABE</name>
<dbReference type="KEGG" id="bbel:109474710"/>
<evidence type="ECO:0000259" key="3">
    <source>
        <dbReference type="PROSITE" id="PS50022"/>
    </source>
</evidence>
<dbReference type="PANTHER" id="PTHR24543:SF335">
    <property type="entry name" value="EGF-LIKE REPEAT AND DISCOIDIN I-LIKE DOMAIN-CONTAINING PROTEIN 3"/>
    <property type="match status" value="1"/>
</dbReference>
<reference evidence="6" key="1">
    <citation type="submission" date="2025-08" db="UniProtKB">
        <authorList>
            <consortium name="RefSeq"/>
        </authorList>
    </citation>
    <scope>IDENTIFICATION</scope>
    <source>
        <tissue evidence="6">Gonad</tissue>
    </source>
</reference>
<dbReference type="Gene3D" id="2.60.120.260">
    <property type="entry name" value="Galactose-binding domain-like"/>
    <property type="match status" value="2"/>
</dbReference>
<proteinExistence type="inferred from homology"/>
<gene>
    <name evidence="6" type="primary">LOC109474710</name>
</gene>
<dbReference type="FunFam" id="2.60.120.740:FF:000001">
    <property type="entry name" value="Adhesion G protein-coupled receptor L2"/>
    <property type="match status" value="1"/>
</dbReference>
<feature type="domain" description="SUEL-type lectin" evidence="4">
    <location>
        <begin position="466"/>
        <end position="553"/>
    </location>
</feature>
<dbReference type="Gene3D" id="2.60.120.740">
    <property type="match status" value="1"/>
</dbReference>
<accession>A0A6P4ZHR0</accession>
<dbReference type="RefSeq" id="XP_019630632.1">
    <property type="nucleotide sequence ID" value="XM_019775073.1"/>
</dbReference>
<evidence type="ECO:0000259" key="4">
    <source>
        <dbReference type="PROSITE" id="PS50228"/>
    </source>
</evidence>
<feature type="domain" description="F5/8 type C" evidence="3">
    <location>
        <begin position="261"/>
        <end position="419"/>
    </location>
</feature>
<dbReference type="SMART" id="SM00231">
    <property type="entry name" value="FA58C"/>
    <property type="match status" value="2"/>
</dbReference>
<feature type="domain" description="F5/8 type C" evidence="3">
    <location>
        <begin position="36"/>
        <end position="198"/>
    </location>
</feature>
<dbReference type="CDD" id="cd00057">
    <property type="entry name" value="FA58C"/>
    <property type="match status" value="2"/>
</dbReference>
<feature type="region of interest" description="Disordered" evidence="2">
    <location>
        <begin position="208"/>
        <end position="234"/>
    </location>
</feature>
<dbReference type="OrthoDB" id="6120134at2759"/>
<dbReference type="Proteomes" id="UP000515135">
    <property type="component" value="Unplaced"/>
</dbReference>
<sequence length="555" mass="60614">MTSSTTTATTATTDRHVLTQQPSARTSDTPTKQQGLTAIMAPAETTAIPEPPSWSASSEFDDSRHSADRADINTRETADAAGGWAAATNDKNQWLMRDLSDVSDITGVITKGRNYSPDWPRGIHDQYVTSYIISYGNETSVETFYTDADGKVTVFPANGDRDTAVYNDFSGRITARFIKIHPQTWHGHISMRAKIVTVMPRTHLLGPAADFTGTNPPTWPRKTKVMTGSTTTATTATTDRHVLTQQPSARTSDTPTKQQGLTAIMAPAETTAIPEPPSWSASSEFDSRHSADRADINTRETADAQGGWSAATNNKDQWLMRDLGDVTDITGVITKGRNSGKYDQYVTSYIISYGNENGDETFYTDADGKVTVFPANDDRDTAVNNDFRDFSGRITARFVKIHPQTWHVHISMRAKIVTGGDIVTADRMVIYIDTPGNNVLCSCPAGQSLSEDGTRCEDADTETAFACEWSTLQLSCSDGEKLLIVDANYGRTSATHPCSNFPTKCRTHNYKSLAVVRAACQGNQQCRVTASNYVFGDPCKGVGKYLEVSYSCIRD</sequence>
<dbReference type="InterPro" id="IPR000922">
    <property type="entry name" value="Lectin_gal-bd_dom"/>
</dbReference>
<dbReference type="PROSITE" id="PS50228">
    <property type="entry name" value="SUEL_LECTIN"/>
    <property type="match status" value="1"/>
</dbReference>